<organism evidence="3 4">
    <name type="scientific">Thermoactinomyces mirandus</name>
    <dbReference type="NCBI Taxonomy" id="2756294"/>
    <lineage>
        <taxon>Bacteria</taxon>
        <taxon>Bacillati</taxon>
        <taxon>Bacillota</taxon>
        <taxon>Bacilli</taxon>
        <taxon>Bacillales</taxon>
        <taxon>Thermoactinomycetaceae</taxon>
        <taxon>Thermoactinomyces</taxon>
    </lineage>
</organism>
<dbReference type="InterPro" id="IPR027417">
    <property type="entry name" value="P-loop_NTPase"/>
</dbReference>
<dbReference type="AlphaFoldDB" id="A0A7W1XPJ8"/>
<accession>A0A7W1XPJ8</accession>
<gene>
    <name evidence="3" type="primary">yqeH</name>
    <name evidence="3" type="ORF">H2C83_00350</name>
</gene>
<dbReference type="Gene3D" id="3.40.50.300">
    <property type="entry name" value="P-loop containing nucleotide triphosphate hydrolases"/>
    <property type="match status" value="1"/>
</dbReference>
<dbReference type="InterPro" id="IPR019988">
    <property type="entry name" value="GTP-bd_ribosome_bgen_YqeH"/>
</dbReference>
<feature type="domain" description="NOA1/YqeH-like C-terminal" evidence="2">
    <location>
        <begin position="275"/>
        <end position="368"/>
    </location>
</feature>
<dbReference type="PANTHER" id="PTHR46434">
    <property type="entry name" value="GENETIC INTERACTOR OF PROHIBITINS 3, MITOCHONDRIAL"/>
    <property type="match status" value="1"/>
</dbReference>
<evidence type="ECO:0000313" key="3">
    <source>
        <dbReference type="EMBL" id="MBA4600797.1"/>
    </source>
</evidence>
<reference evidence="3 4" key="1">
    <citation type="submission" date="2020-07" db="EMBL/GenBank/DDBJ databases">
        <title>Thermoactinomyces phylogeny.</title>
        <authorList>
            <person name="Dunlap C."/>
        </authorList>
    </citation>
    <scope>NUCLEOTIDE SEQUENCE [LARGE SCALE GENOMIC DNA]</scope>
    <source>
        <strain evidence="3 4">AMNI-1</strain>
    </source>
</reference>
<dbReference type="CDD" id="cd01855">
    <property type="entry name" value="YqeH"/>
    <property type="match status" value="1"/>
</dbReference>
<name>A0A7W1XPJ8_9BACL</name>
<sequence>MVSLTEKRCEGCGVALQTADPGQVGYIPEKALTQDVFLCRRCYRIRHYGETGSVEQDPDAYLKRLDEIAEKDCLVVLVTDLFDFEGSWIPGLSRRIGNRPLLVVANKLDLFPPSVKEGRLKEWVFQLMDEMGLHPADVVLCSAWKGLKINRVMQTIESLRKGRDVYLIGTTNVGKSTLINQLLKKAGRAKEEMITTSPYPGTTLDAIRIPQGDGKYLIDTPGIVRNDRMSEWVSPKELKKVLPSNTIKPRVYQLNEKQTLFFGGLSRFDFVRGKKQPFVCYLSNRLYIHRTKLEQADAIWEKHRGKLLSPPADLSTLLPLQKHVIHLKGTEKEDIVISGLGWIAAGREKAWIEVWAPEGIGVSTRPSII</sequence>
<dbReference type="Pfam" id="PF21516">
    <property type="entry name" value="YqeH-like_C"/>
    <property type="match status" value="1"/>
</dbReference>
<dbReference type="Proteomes" id="UP000538292">
    <property type="component" value="Unassembled WGS sequence"/>
</dbReference>
<dbReference type="GO" id="GO:0005525">
    <property type="term" value="F:GTP binding"/>
    <property type="evidence" value="ECO:0007669"/>
    <property type="project" value="InterPro"/>
</dbReference>
<dbReference type="NCBIfam" id="TIGR03597">
    <property type="entry name" value="GTPase_YqeH"/>
    <property type="match status" value="1"/>
</dbReference>
<dbReference type="InterPro" id="IPR006073">
    <property type="entry name" value="GTP-bd"/>
</dbReference>
<dbReference type="PANTHER" id="PTHR46434:SF1">
    <property type="entry name" value="GENETIC INTERACTOR OF PROHIBITINS 3, MITOCHONDRIAL"/>
    <property type="match status" value="1"/>
</dbReference>
<protein>
    <submittedName>
        <fullName evidence="3">Ribosome biogenesis GTPase YqeH</fullName>
    </submittedName>
</protein>
<evidence type="ECO:0000259" key="2">
    <source>
        <dbReference type="Pfam" id="PF21516"/>
    </source>
</evidence>
<dbReference type="InterPro" id="IPR050896">
    <property type="entry name" value="Mito_lipid_metab_GTPase"/>
</dbReference>
<evidence type="ECO:0000259" key="1">
    <source>
        <dbReference type="Pfam" id="PF01926"/>
    </source>
</evidence>
<comment type="caution">
    <text evidence="3">The sequence shown here is derived from an EMBL/GenBank/DDBJ whole genome shotgun (WGS) entry which is preliminary data.</text>
</comment>
<evidence type="ECO:0000313" key="4">
    <source>
        <dbReference type="Proteomes" id="UP000538292"/>
    </source>
</evidence>
<proteinExistence type="predicted"/>
<dbReference type="SUPFAM" id="SSF52540">
    <property type="entry name" value="P-loop containing nucleoside triphosphate hydrolases"/>
    <property type="match status" value="1"/>
</dbReference>
<dbReference type="Pfam" id="PF01926">
    <property type="entry name" value="MMR_HSR1"/>
    <property type="match status" value="1"/>
</dbReference>
<keyword evidence="4" id="KW-1185">Reference proteome</keyword>
<dbReference type="EMBL" id="JACEOL010000001">
    <property type="protein sequence ID" value="MBA4600797.1"/>
    <property type="molecule type" value="Genomic_DNA"/>
</dbReference>
<dbReference type="InterPro" id="IPR048422">
    <property type="entry name" value="NOA1/YqeH-like_C"/>
</dbReference>
<feature type="domain" description="G" evidence="1">
    <location>
        <begin position="165"/>
        <end position="232"/>
    </location>
</feature>